<evidence type="ECO:0000256" key="1">
    <source>
        <dbReference type="SAM" id="MobiDB-lite"/>
    </source>
</evidence>
<evidence type="ECO:0000313" key="2">
    <source>
        <dbReference type="EMBL" id="CAG4996411.1"/>
    </source>
</evidence>
<comment type="caution">
    <text evidence="2">The sequence shown here is derived from an EMBL/GenBank/DDBJ whole genome shotgun (WGS) entry which is preliminary data.</text>
</comment>
<feature type="compositionally biased region" description="Low complexity" evidence="1">
    <location>
        <begin position="121"/>
        <end position="130"/>
    </location>
</feature>
<dbReference type="Proteomes" id="UP000691718">
    <property type="component" value="Unassembled WGS sequence"/>
</dbReference>
<reference evidence="2" key="1">
    <citation type="submission" date="2021-04" db="EMBL/GenBank/DDBJ databases">
        <authorList>
            <person name="Tunstrom K."/>
        </authorList>
    </citation>
    <scope>NUCLEOTIDE SEQUENCE</scope>
</reference>
<evidence type="ECO:0000313" key="3">
    <source>
        <dbReference type="Proteomes" id="UP000691718"/>
    </source>
</evidence>
<dbReference type="AlphaFoldDB" id="A0A8S3X6X1"/>
<sequence>MSLTKLLRQRSQSAPCERCERRASAEFRVQRPVCAYGRPRSNGVGPGRLPLMDAQIMDDGKKIVRKGPLPGGRQGASGAGAGRDSMRAASRARGAARPLSNPPHPSSPPEGLVSAGSSRTQQAAPAAGGARRMRWSKLMNSNALRAYYRAKGEETGCLVYRALSIRHLYPSLSKTWQTEFGTSCAPTYSVTPNSNDYDDVRPIPSSNGNATAGNAAPLDAQQTAYVDVAVNIPFVAEFRR</sequence>
<feature type="compositionally biased region" description="Low complexity" evidence="1">
    <location>
        <begin position="87"/>
        <end position="99"/>
    </location>
</feature>
<protein>
    <submittedName>
        <fullName evidence="2">(apollo) hypothetical protein</fullName>
    </submittedName>
</protein>
<feature type="compositionally biased region" description="Gly residues" evidence="1">
    <location>
        <begin position="69"/>
        <end position="81"/>
    </location>
</feature>
<accession>A0A8S3X6X1</accession>
<name>A0A8S3X6X1_PARAO</name>
<gene>
    <name evidence="2" type="ORF">PAPOLLO_LOCUS12983</name>
</gene>
<dbReference type="EMBL" id="CAJQZP010000929">
    <property type="protein sequence ID" value="CAG4996411.1"/>
    <property type="molecule type" value="Genomic_DNA"/>
</dbReference>
<dbReference type="OrthoDB" id="6939039at2759"/>
<proteinExistence type="predicted"/>
<feature type="region of interest" description="Disordered" evidence="1">
    <location>
        <begin position="62"/>
        <end position="132"/>
    </location>
</feature>
<keyword evidence="3" id="KW-1185">Reference proteome</keyword>
<organism evidence="2 3">
    <name type="scientific">Parnassius apollo</name>
    <name type="common">Apollo butterfly</name>
    <name type="synonym">Papilio apollo</name>
    <dbReference type="NCBI Taxonomy" id="110799"/>
    <lineage>
        <taxon>Eukaryota</taxon>
        <taxon>Metazoa</taxon>
        <taxon>Ecdysozoa</taxon>
        <taxon>Arthropoda</taxon>
        <taxon>Hexapoda</taxon>
        <taxon>Insecta</taxon>
        <taxon>Pterygota</taxon>
        <taxon>Neoptera</taxon>
        <taxon>Endopterygota</taxon>
        <taxon>Lepidoptera</taxon>
        <taxon>Glossata</taxon>
        <taxon>Ditrysia</taxon>
        <taxon>Papilionoidea</taxon>
        <taxon>Papilionidae</taxon>
        <taxon>Parnassiinae</taxon>
        <taxon>Parnassini</taxon>
        <taxon>Parnassius</taxon>
        <taxon>Parnassius</taxon>
    </lineage>
</organism>